<evidence type="ECO:0000256" key="1">
    <source>
        <dbReference type="SAM" id="MobiDB-lite"/>
    </source>
</evidence>
<keyword evidence="3" id="KW-1185">Reference proteome</keyword>
<dbReference type="AlphaFoldDB" id="A0A225DSY9"/>
<sequence>MMSDEHTDGRAGGTEDSFSGAEEVAGRLTRPHRTGTSTG</sequence>
<name>A0A225DSY9_9BACT</name>
<evidence type="ECO:0000313" key="3">
    <source>
        <dbReference type="Proteomes" id="UP000214646"/>
    </source>
</evidence>
<protein>
    <submittedName>
        <fullName evidence="2">Uncharacterized protein</fullName>
    </submittedName>
</protein>
<gene>
    <name evidence="2" type="ORF">FRUB_02373</name>
</gene>
<feature type="region of interest" description="Disordered" evidence="1">
    <location>
        <begin position="1"/>
        <end position="39"/>
    </location>
</feature>
<reference evidence="3" key="1">
    <citation type="submission" date="2017-06" db="EMBL/GenBank/DDBJ databases">
        <title>Genome analysis of Fimbriiglobus ruber SP5, the first member of the order Planctomycetales with confirmed chitinolytic capability.</title>
        <authorList>
            <person name="Ravin N.V."/>
            <person name="Rakitin A.L."/>
            <person name="Ivanova A.A."/>
            <person name="Beletsky A.V."/>
            <person name="Kulichevskaya I.S."/>
            <person name="Mardanov A.V."/>
            <person name="Dedysh S.N."/>
        </authorList>
    </citation>
    <scope>NUCLEOTIDE SEQUENCE [LARGE SCALE GENOMIC DNA]</scope>
    <source>
        <strain evidence="3">SP5</strain>
    </source>
</reference>
<dbReference type="EMBL" id="NIDE01000003">
    <property type="protein sequence ID" value="OWK44441.1"/>
    <property type="molecule type" value="Genomic_DNA"/>
</dbReference>
<evidence type="ECO:0000313" key="2">
    <source>
        <dbReference type="EMBL" id="OWK44441.1"/>
    </source>
</evidence>
<proteinExistence type="predicted"/>
<accession>A0A225DSY9</accession>
<dbReference type="Proteomes" id="UP000214646">
    <property type="component" value="Unassembled WGS sequence"/>
</dbReference>
<organism evidence="2 3">
    <name type="scientific">Fimbriiglobus ruber</name>
    <dbReference type="NCBI Taxonomy" id="1908690"/>
    <lineage>
        <taxon>Bacteria</taxon>
        <taxon>Pseudomonadati</taxon>
        <taxon>Planctomycetota</taxon>
        <taxon>Planctomycetia</taxon>
        <taxon>Gemmatales</taxon>
        <taxon>Gemmataceae</taxon>
        <taxon>Fimbriiglobus</taxon>
    </lineage>
</organism>
<comment type="caution">
    <text evidence="2">The sequence shown here is derived from an EMBL/GenBank/DDBJ whole genome shotgun (WGS) entry which is preliminary data.</text>
</comment>